<evidence type="ECO:0000313" key="10">
    <source>
        <dbReference type="EnsemblMetazoa" id="CLYHEMP023022.1"/>
    </source>
</evidence>
<evidence type="ECO:0000313" key="11">
    <source>
        <dbReference type="Proteomes" id="UP000594262"/>
    </source>
</evidence>
<dbReference type="GO" id="GO:0005261">
    <property type="term" value="F:monoatomic cation channel activity"/>
    <property type="evidence" value="ECO:0007669"/>
    <property type="project" value="TreeGrafter"/>
</dbReference>
<sequence>MTAVITSTMGWVTSLISSTYGEDGHLSRRITHTALTFFATALLQAVFQKYIFHCPDKDWISFSYMCFFIPAIPLLVTGWLSNTEFQKSIRGILHGCWNREERKRTRLLVQWRHLFFTIIKSHVSAYVAPFSWFMMCLLNRDIMTCAVYGPPSNQTTYVRRKYETLAVYSQLIGFDMLVAGTCILAIIITIKQCFRRANPGKDIVEFQCLDNYASYEADAARKYFEDALRAQAEENGRRKAQMLLDARKPNLDNLDGVEKAMGEMSYEHYASVRNALMQIYPKTDNPSDRKVQYYTIDAFHEEARVFRKHLEGVSPQEPNSIELGLTKDGEKIHLINMDEKHKKYNV</sequence>
<evidence type="ECO:0000256" key="8">
    <source>
        <dbReference type="ARBA" id="ARBA00023303"/>
    </source>
</evidence>
<evidence type="ECO:0000256" key="7">
    <source>
        <dbReference type="ARBA" id="ARBA00023136"/>
    </source>
</evidence>
<keyword evidence="11" id="KW-1185">Reference proteome</keyword>
<proteinExistence type="inferred from homology"/>
<accession>A0A7M5XHA2</accession>
<evidence type="ECO:0000256" key="3">
    <source>
        <dbReference type="ARBA" id="ARBA00022448"/>
    </source>
</evidence>
<evidence type="ECO:0000256" key="4">
    <source>
        <dbReference type="ARBA" id="ARBA00022692"/>
    </source>
</evidence>
<evidence type="ECO:0000256" key="1">
    <source>
        <dbReference type="ARBA" id="ARBA00004141"/>
    </source>
</evidence>
<dbReference type="GO" id="GO:0005886">
    <property type="term" value="C:plasma membrane"/>
    <property type="evidence" value="ECO:0007669"/>
    <property type="project" value="TreeGrafter"/>
</dbReference>
<comment type="similarity">
    <text evidence="2">Belongs to the CALHM family.</text>
</comment>
<dbReference type="InterPro" id="IPR029569">
    <property type="entry name" value="CALHM"/>
</dbReference>
<dbReference type="PANTHER" id="PTHR32261:SF1">
    <property type="entry name" value="CALCIUM HOMEOSTASIS MODULATOR PROTEIN"/>
    <property type="match status" value="1"/>
</dbReference>
<name>A0A7M5XHA2_9CNID</name>
<feature type="transmembrane region" description="Helical" evidence="9">
    <location>
        <begin position="113"/>
        <end position="134"/>
    </location>
</feature>
<evidence type="ECO:0000256" key="6">
    <source>
        <dbReference type="ARBA" id="ARBA00023065"/>
    </source>
</evidence>
<keyword evidence="4 9" id="KW-0812">Transmembrane</keyword>
<comment type="subcellular location">
    <subcellularLocation>
        <location evidence="1">Membrane</location>
        <topology evidence="1">Multi-pass membrane protein</topology>
    </subcellularLocation>
</comment>
<keyword evidence="3" id="KW-0813">Transport</keyword>
<keyword evidence="7 9" id="KW-0472">Membrane</keyword>
<organism evidence="10 11">
    <name type="scientific">Clytia hemisphaerica</name>
    <dbReference type="NCBI Taxonomy" id="252671"/>
    <lineage>
        <taxon>Eukaryota</taxon>
        <taxon>Metazoa</taxon>
        <taxon>Cnidaria</taxon>
        <taxon>Hydrozoa</taxon>
        <taxon>Hydroidolina</taxon>
        <taxon>Leptothecata</taxon>
        <taxon>Obeliida</taxon>
        <taxon>Clytiidae</taxon>
        <taxon>Clytia</taxon>
    </lineage>
</organism>
<keyword evidence="8" id="KW-0407">Ion channel</keyword>
<evidence type="ECO:0000256" key="5">
    <source>
        <dbReference type="ARBA" id="ARBA00022989"/>
    </source>
</evidence>
<evidence type="ECO:0000256" key="9">
    <source>
        <dbReference type="SAM" id="Phobius"/>
    </source>
</evidence>
<reference evidence="10" key="1">
    <citation type="submission" date="2021-01" db="UniProtKB">
        <authorList>
            <consortium name="EnsemblMetazoa"/>
        </authorList>
    </citation>
    <scope>IDENTIFICATION</scope>
</reference>
<feature type="transmembrane region" description="Helical" evidence="9">
    <location>
        <begin position="167"/>
        <end position="190"/>
    </location>
</feature>
<dbReference type="PANTHER" id="PTHR32261">
    <property type="entry name" value="CALCIUM HOMEOSTASIS MODULATOR PROTEIN"/>
    <property type="match status" value="1"/>
</dbReference>
<dbReference type="AlphaFoldDB" id="A0A7M5XHA2"/>
<keyword evidence="5 9" id="KW-1133">Transmembrane helix</keyword>
<feature type="transmembrane region" description="Helical" evidence="9">
    <location>
        <begin position="59"/>
        <end position="80"/>
    </location>
</feature>
<dbReference type="GO" id="GO:1904669">
    <property type="term" value="P:ATP export"/>
    <property type="evidence" value="ECO:0007669"/>
    <property type="project" value="UniProtKB-ARBA"/>
</dbReference>
<dbReference type="Proteomes" id="UP000594262">
    <property type="component" value="Unplaced"/>
</dbReference>
<dbReference type="GeneID" id="136823914"/>
<dbReference type="EnsemblMetazoa" id="CLYHEMT023022.1">
    <property type="protein sequence ID" value="CLYHEMP023022.1"/>
    <property type="gene ID" value="CLYHEMG023022"/>
</dbReference>
<dbReference type="Pfam" id="PF14798">
    <property type="entry name" value="Ca_hom_mod"/>
    <property type="match status" value="1"/>
</dbReference>
<evidence type="ECO:0000256" key="2">
    <source>
        <dbReference type="ARBA" id="ARBA00008497"/>
    </source>
</evidence>
<keyword evidence="6" id="KW-0406">Ion transport</keyword>
<dbReference type="RefSeq" id="XP_066936173.1">
    <property type="nucleotide sequence ID" value="XM_067080072.1"/>
</dbReference>
<protein>
    <submittedName>
        <fullName evidence="10">Uncharacterized protein</fullName>
    </submittedName>
</protein>